<name>A0A5B7HWL8_PORTR</name>
<reference evidence="1 2" key="1">
    <citation type="submission" date="2019-05" db="EMBL/GenBank/DDBJ databases">
        <title>Another draft genome of Portunus trituberculatus and its Hox gene families provides insights of decapod evolution.</title>
        <authorList>
            <person name="Jeong J.-H."/>
            <person name="Song I."/>
            <person name="Kim S."/>
            <person name="Choi T."/>
            <person name="Kim D."/>
            <person name="Ryu S."/>
            <person name="Kim W."/>
        </authorList>
    </citation>
    <scope>NUCLEOTIDE SEQUENCE [LARGE SCALE GENOMIC DNA]</scope>
    <source>
        <tissue evidence="1">Muscle</tissue>
    </source>
</reference>
<proteinExistence type="predicted"/>
<dbReference type="AlphaFoldDB" id="A0A5B7HWL8"/>
<keyword evidence="2" id="KW-1185">Reference proteome</keyword>
<evidence type="ECO:0000313" key="1">
    <source>
        <dbReference type="EMBL" id="MPC76860.1"/>
    </source>
</evidence>
<accession>A0A5B7HWL8</accession>
<comment type="caution">
    <text evidence="1">The sequence shown here is derived from an EMBL/GenBank/DDBJ whole genome shotgun (WGS) entry which is preliminary data.</text>
</comment>
<dbReference type="EMBL" id="VSRR010044394">
    <property type="protein sequence ID" value="MPC76860.1"/>
    <property type="molecule type" value="Genomic_DNA"/>
</dbReference>
<sequence>MRSAPPSILPKHSLLSSSMHTRLYPAPTPSSSPPSSLPYLYVPPWIRLELCVYSAKHDPPHTDNTETA</sequence>
<organism evidence="1 2">
    <name type="scientific">Portunus trituberculatus</name>
    <name type="common">Swimming crab</name>
    <name type="synonym">Neptunus trituberculatus</name>
    <dbReference type="NCBI Taxonomy" id="210409"/>
    <lineage>
        <taxon>Eukaryota</taxon>
        <taxon>Metazoa</taxon>
        <taxon>Ecdysozoa</taxon>
        <taxon>Arthropoda</taxon>
        <taxon>Crustacea</taxon>
        <taxon>Multicrustacea</taxon>
        <taxon>Malacostraca</taxon>
        <taxon>Eumalacostraca</taxon>
        <taxon>Eucarida</taxon>
        <taxon>Decapoda</taxon>
        <taxon>Pleocyemata</taxon>
        <taxon>Brachyura</taxon>
        <taxon>Eubrachyura</taxon>
        <taxon>Portunoidea</taxon>
        <taxon>Portunidae</taxon>
        <taxon>Portuninae</taxon>
        <taxon>Portunus</taxon>
    </lineage>
</organism>
<evidence type="ECO:0000313" key="2">
    <source>
        <dbReference type="Proteomes" id="UP000324222"/>
    </source>
</evidence>
<protein>
    <submittedName>
        <fullName evidence="1">Uncharacterized protein</fullName>
    </submittedName>
</protein>
<gene>
    <name evidence="1" type="ORF">E2C01_071294</name>
</gene>
<dbReference type="Proteomes" id="UP000324222">
    <property type="component" value="Unassembled WGS sequence"/>
</dbReference>